<sequence>MFGILAFLHSPTNIRTLLLGTPFGYHSKLPCYPSSDIPCLAAVSDSEGGTSRTDTVFVPRCVFSSSSPLSLTQFHVPTSAHLSPPLLLTCQCMDLPTAALPPGPWATDTTTTTTTGIITTSISSHRRKPMCSDYNGGSSVAMRSVSTYSDIPGSNGLVSSCLTYYHTTATWAISMLSMFFVPVCVRAW</sequence>
<proteinExistence type="predicted"/>
<dbReference type="EMBL" id="JAESDN010000006">
    <property type="protein sequence ID" value="KAG7048387.1"/>
    <property type="molecule type" value="Genomic_DNA"/>
</dbReference>
<name>A0A9P7R457_9PEZI</name>
<gene>
    <name evidence="1" type="ORF">JMJ77_014025</name>
</gene>
<feature type="non-terminal residue" evidence="1">
    <location>
        <position position="188"/>
    </location>
</feature>
<dbReference type="AlphaFoldDB" id="A0A9P7R457"/>
<keyword evidence="2" id="KW-1185">Reference proteome</keyword>
<dbReference type="Proteomes" id="UP000699042">
    <property type="component" value="Unassembled WGS sequence"/>
</dbReference>
<organism evidence="1 2">
    <name type="scientific">Colletotrichum scovillei</name>
    <dbReference type="NCBI Taxonomy" id="1209932"/>
    <lineage>
        <taxon>Eukaryota</taxon>
        <taxon>Fungi</taxon>
        <taxon>Dikarya</taxon>
        <taxon>Ascomycota</taxon>
        <taxon>Pezizomycotina</taxon>
        <taxon>Sordariomycetes</taxon>
        <taxon>Hypocreomycetidae</taxon>
        <taxon>Glomerellales</taxon>
        <taxon>Glomerellaceae</taxon>
        <taxon>Colletotrichum</taxon>
        <taxon>Colletotrichum acutatum species complex</taxon>
    </lineage>
</organism>
<protein>
    <submittedName>
        <fullName evidence="1">Uncharacterized protein</fullName>
    </submittedName>
</protein>
<comment type="caution">
    <text evidence="1">The sequence shown here is derived from an EMBL/GenBank/DDBJ whole genome shotgun (WGS) entry which is preliminary data.</text>
</comment>
<accession>A0A9P7R457</accession>
<evidence type="ECO:0000313" key="2">
    <source>
        <dbReference type="Proteomes" id="UP000699042"/>
    </source>
</evidence>
<reference evidence="1" key="1">
    <citation type="submission" date="2021-05" db="EMBL/GenBank/DDBJ databases">
        <title>Comparative genomics of three Colletotrichum scovillei strains and genetic complementation revealed genes involved fungal growth and virulence on chili pepper.</title>
        <authorList>
            <person name="Hsieh D.-K."/>
            <person name="Chuang S.-C."/>
            <person name="Chen C.-Y."/>
            <person name="Chao Y.-T."/>
            <person name="Lu M.-Y.J."/>
            <person name="Lee M.-H."/>
            <person name="Shih M.-C."/>
        </authorList>
    </citation>
    <scope>NUCLEOTIDE SEQUENCE</scope>
    <source>
        <strain evidence="1">Coll-153</strain>
    </source>
</reference>
<evidence type="ECO:0000313" key="1">
    <source>
        <dbReference type="EMBL" id="KAG7048387.1"/>
    </source>
</evidence>